<proteinExistence type="inferred from homology"/>
<keyword evidence="1" id="KW-0436">Ligase</keyword>
<dbReference type="PANTHER" id="PTHR43210">
    <property type="entry name" value="DETHIOBIOTIN SYNTHETASE"/>
    <property type="match status" value="1"/>
</dbReference>
<dbReference type="Gene3D" id="3.40.50.300">
    <property type="entry name" value="P-loop containing nucleotide triphosphate hydrolases"/>
    <property type="match status" value="1"/>
</dbReference>
<dbReference type="NCBIfam" id="TIGR00347">
    <property type="entry name" value="bioD"/>
    <property type="match status" value="1"/>
</dbReference>
<dbReference type="SUPFAM" id="SSF52540">
    <property type="entry name" value="P-loop containing nucleoside triphosphate hydrolases"/>
    <property type="match status" value="1"/>
</dbReference>
<gene>
    <name evidence="1" type="primary">bioD_2</name>
    <name evidence="1" type="ORF">GALL_308800</name>
</gene>
<protein>
    <submittedName>
        <fullName evidence="1">ATP-dependent dethiobiotin synthetase BioD</fullName>
        <ecNumber evidence="1">6.3.3.3</ecNumber>
    </submittedName>
</protein>
<dbReference type="EMBL" id="MLJW01000431">
    <property type="protein sequence ID" value="OIQ87272.1"/>
    <property type="molecule type" value="Genomic_DNA"/>
</dbReference>
<dbReference type="GO" id="GO:0005829">
    <property type="term" value="C:cytosol"/>
    <property type="evidence" value="ECO:0007669"/>
    <property type="project" value="TreeGrafter"/>
</dbReference>
<dbReference type="GO" id="GO:0009102">
    <property type="term" value="P:biotin biosynthetic process"/>
    <property type="evidence" value="ECO:0007669"/>
    <property type="project" value="UniProtKB-UniPathway"/>
</dbReference>
<dbReference type="UniPathway" id="UPA00078"/>
<accession>A0A1J5QUV8</accession>
<dbReference type="GO" id="GO:0000287">
    <property type="term" value="F:magnesium ion binding"/>
    <property type="evidence" value="ECO:0007669"/>
    <property type="project" value="InterPro"/>
</dbReference>
<evidence type="ECO:0000313" key="1">
    <source>
        <dbReference type="EMBL" id="OIQ87272.1"/>
    </source>
</evidence>
<dbReference type="PANTHER" id="PTHR43210:SF5">
    <property type="entry name" value="DETHIOBIOTIN SYNTHETASE"/>
    <property type="match status" value="1"/>
</dbReference>
<dbReference type="HAMAP" id="MF_00336">
    <property type="entry name" value="BioD"/>
    <property type="match status" value="1"/>
</dbReference>
<dbReference type="InterPro" id="IPR004472">
    <property type="entry name" value="DTB_synth_BioD"/>
</dbReference>
<dbReference type="GO" id="GO:0004141">
    <property type="term" value="F:dethiobiotin synthase activity"/>
    <property type="evidence" value="ECO:0007669"/>
    <property type="project" value="UniProtKB-EC"/>
</dbReference>
<reference evidence="1" key="1">
    <citation type="submission" date="2016-10" db="EMBL/GenBank/DDBJ databases">
        <title>Sequence of Gallionella enrichment culture.</title>
        <authorList>
            <person name="Poehlein A."/>
            <person name="Muehling M."/>
            <person name="Daniel R."/>
        </authorList>
    </citation>
    <scope>NUCLEOTIDE SEQUENCE</scope>
</reference>
<comment type="caution">
    <text evidence="1">The sequence shown here is derived from an EMBL/GenBank/DDBJ whole genome shotgun (WGS) entry which is preliminary data.</text>
</comment>
<dbReference type="EC" id="6.3.3.3" evidence="1"/>
<dbReference type="AlphaFoldDB" id="A0A1J5QUV8"/>
<sequence length="199" mass="21187">MSGVFVTGTDTDVGKTMVSAWLVRSWRADYWKPVQSGVSQGADAEVIRRAWPEVHAHPSTYLLPEPLSPHEAAARDGVSIRLGAFTLPETERPLVVEGAGGVLVPLNDHHLMTDLMKHLGLPVVVVARSGLGTINHTLLTLEALRNRRIGVAGVVLNGPPHPANRAAIEHFGKVAVIGELPLLGGPEALAAHAPIAWHP</sequence>
<name>A0A1J5QUV8_9ZZZZ</name>
<dbReference type="CDD" id="cd03109">
    <property type="entry name" value="DTBS"/>
    <property type="match status" value="1"/>
</dbReference>
<dbReference type="PIRSF" id="PIRSF006755">
    <property type="entry name" value="DTB_synth"/>
    <property type="match status" value="1"/>
</dbReference>
<dbReference type="GO" id="GO:0005524">
    <property type="term" value="F:ATP binding"/>
    <property type="evidence" value="ECO:0007669"/>
    <property type="project" value="InterPro"/>
</dbReference>
<dbReference type="Pfam" id="PF13500">
    <property type="entry name" value="AAA_26"/>
    <property type="match status" value="1"/>
</dbReference>
<organism evidence="1">
    <name type="scientific">mine drainage metagenome</name>
    <dbReference type="NCBI Taxonomy" id="410659"/>
    <lineage>
        <taxon>unclassified sequences</taxon>
        <taxon>metagenomes</taxon>
        <taxon>ecological metagenomes</taxon>
    </lineage>
</organism>
<dbReference type="InterPro" id="IPR027417">
    <property type="entry name" value="P-loop_NTPase"/>
</dbReference>